<feature type="transmembrane region" description="Helical" evidence="3">
    <location>
        <begin position="150"/>
        <end position="170"/>
    </location>
</feature>
<keyword evidence="1" id="KW-0235">DNA replication</keyword>
<dbReference type="Proteomes" id="UP000503399">
    <property type="component" value="Chromosome"/>
</dbReference>
<feature type="compositionally biased region" description="Pro residues" evidence="2">
    <location>
        <begin position="71"/>
        <end position="80"/>
    </location>
</feature>
<accession>A0A6F8ZKG3</accession>
<feature type="region of interest" description="Disordered" evidence="2">
    <location>
        <begin position="64"/>
        <end position="84"/>
    </location>
</feature>
<evidence type="ECO:0000313" key="6">
    <source>
        <dbReference type="Proteomes" id="UP000503399"/>
    </source>
</evidence>
<keyword evidence="3" id="KW-0812">Transmembrane</keyword>
<dbReference type="EMBL" id="LR778114">
    <property type="protein sequence ID" value="CAB1130227.1"/>
    <property type="molecule type" value="Genomic_DNA"/>
</dbReference>
<sequence>MNGEDPWAELGLRPGADAATVRAAYLRAVKAHHPDRFRTDPARFRAEEERMKRINAAYRRILEGAAAPSTRPDPPPPRPGPVCSRHGGPAVTTCQVCGTPLCPACEGWRERRCYRHRRAAAATRTPAGGPAAAAAVWVPLLAGVAVSRMLGFPLVAILLAVGLYLTVLGARRLWRWRWLGIALMVFFPYSMPLAGVYTLFTALGPGRRRAWS</sequence>
<dbReference type="InterPro" id="IPR036869">
    <property type="entry name" value="J_dom_sf"/>
</dbReference>
<reference evidence="5 6" key="1">
    <citation type="submission" date="2020-02" db="EMBL/GenBank/DDBJ databases">
        <authorList>
            <person name="Hogendoorn C."/>
        </authorList>
    </citation>
    <scope>NUCLEOTIDE SEQUENCE [LARGE SCALE GENOMIC DNA]</scope>
    <source>
        <strain evidence="5">R501</strain>
    </source>
</reference>
<dbReference type="AlphaFoldDB" id="A0A6F8ZKG3"/>
<dbReference type="CDD" id="cd06257">
    <property type="entry name" value="DnaJ"/>
    <property type="match status" value="1"/>
</dbReference>
<gene>
    <name evidence="5" type="ORF">R50_2738</name>
</gene>
<feature type="domain" description="J" evidence="4">
    <location>
        <begin position="5"/>
        <end position="66"/>
    </location>
</feature>
<dbReference type="GO" id="GO:0006260">
    <property type="term" value="P:DNA replication"/>
    <property type="evidence" value="ECO:0007669"/>
    <property type="project" value="UniProtKB-KW"/>
</dbReference>
<dbReference type="SUPFAM" id="SSF57845">
    <property type="entry name" value="B-box zinc-binding domain"/>
    <property type="match status" value="1"/>
</dbReference>
<evidence type="ECO:0000259" key="4">
    <source>
        <dbReference type="PROSITE" id="PS50076"/>
    </source>
</evidence>
<evidence type="ECO:0000256" key="2">
    <source>
        <dbReference type="SAM" id="MobiDB-lite"/>
    </source>
</evidence>
<dbReference type="SUPFAM" id="SSF46565">
    <property type="entry name" value="Chaperone J-domain"/>
    <property type="match status" value="1"/>
</dbReference>
<evidence type="ECO:0000313" key="5">
    <source>
        <dbReference type="EMBL" id="CAB1130227.1"/>
    </source>
</evidence>
<proteinExistence type="predicted"/>
<dbReference type="Pfam" id="PF00226">
    <property type="entry name" value="DnaJ"/>
    <property type="match status" value="1"/>
</dbReference>
<keyword evidence="6" id="KW-1185">Reference proteome</keyword>
<dbReference type="PROSITE" id="PS50076">
    <property type="entry name" value="DNAJ_2"/>
    <property type="match status" value="1"/>
</dbReference>
<dbReference type="InterPro" id="IPR001623">
    <property type="entry name" value="DnaJ_domain"/>
</dbReference>
<name>A0A6F8ZKG3_9FIRM</name>
<organism evidence="5 6">
    <name type="scientific">Candidatus Hydrogenisulfobacillus filiaventi</name>
    <dbReference type="NCBI Taxonomy" id="2707344"/>
    <lineage>
        <taxon>Bacteria</taxon>
        <taxon>Bacillati</taxon>
        <taxon>Bacillota</taxon>
        <taxon>Clostridia</taxon>
        <taxon>Eubacteriales</taxon>
        <taxon>Clostridiales Family XVII. Incertae Sedis</taxon>
        <taxon>Candidatus Hydrogenisulfobacillus</taxon>
    </lineage>
</organism>
<keyword evidence="3" id="KW-1133">Transmembrane helix</keyword>
<dbReference type="Gene3D" id="1.10.287.110">
    <property type="entry name" value="DnaJ domain"/>
    <property type="match status" value="1"/>
</dbReference>
<evidence type="ECO:0000256" key="1">
    <source>
        <dbReference type="ARBA" id="ARBA00022705"/>
    </source>
</evidence>
<feature type="transmembrane region" description="Helical" evidence="3">
    <location>
        <begin position="176"/>
        <end position="200"/>
    </location>
</feature>
<keyword evidence="3" id="KW-0472">Membrane</keyword>
<dbReference type="KEGG" id="hfv:R50_2738"/>
<evidence type="ECO:0000256" key="3">
    <source>
        <dbReference type="SAM" id="Phobius"/>
    </source>
</evidence>
<dbReference type="SMART" id="SM00271">
    <property type="entry name" value="DnaJ"/>
    <property type="match status" value="1"/>
</dbReference>
<protein>
    <submittedName>
        <fullName evidence="5">Putative Molecular chaperone DnaJ</fullName>
    </submittedName>
</protein>